<protein>
    <submittedName>
        <fullName evidence="1">Uncharacterized protein</fullName>
    </submittedName>
</protein>
<dbReference type="RefSeq" id="WP_216699431.1">
    <property type="nucleotide sequence ID" value="NZ_AXCW01000098.1"/>
</dbReference>
<dbReference type="EMBL" id="AXCW01000098">
    <property type="protein sequence ID" value="EYR63380.1"/>
    <property type="molecule type" value="Genomic_DNA"/>
</dbReference>
<evidence type="ECO:0000313" key="1">
    <source>
        <dbReference type="EMBL" id="EYR63380.1"/>
    </source>
</evidence>
<keyword evidence="2" id="KW-1185">Reference proteome</keyword>
<gene>
    <name evidence="1" type="ORF">N866_01090</name>
</gene>
<reference evidence="1 2" key="1">
    <citation type="submission" date="2014-01" db="EMBL/GenBank/DDBJ databases">
        <title>Actinotalea ferrariae CF5-4.</title>
        <authorList>
            <person name="Chen F."/>
            <person name="Li Y."/>
            <person name="Wang G."/>
        </authorList>
    </citation>
    <scope>NUCLEOTIDE SEQUENCE [LARGE SCALE GENOMIC DNA]</scope>
    <source>
        <strain evidence="1 2">CF5-4</strain>
    </source>
</reference>
<organism evidence="1 2">
    <name type="scientific">Actinotalea ferrariae CF5-4</name>
    <dbReference type="NCBI Taxonomy" id="948458"/>
    <lineage>
        <taxon>Bacteria</taxon>
        <taxon>Bacillati</taxon>
        <taxon>Actinomycetota</taxon>
        <taxon>Actinomycetes</taxon>
        <taxon>Micrococcales</taxon>
        <taxon>Cellulomonadaceae</taxon>
        <taxon>Actinotalea</taxon>
    </lineage>
</organism>
<name>A0A021VTM4_9CELL</name>
<dbReference type="Proteomes" id="UP000019753">
    <property type="component" value="Unassembled WGS sequence"/>
</dbReference>
<evidence type="ECO:0000313" key="2">
    <source>
        <dbReference type="Proteomes" id="UP000019753"/>
    </source>
</evidence>
<sequence>MHDSAPRTIGFRVDRDDGRTEVEPVVGGTPLRDLVAAFEREEGHEPAGGYAGLVLEHFDFGDLAAYLVGRDPRQWPRPGRLWLLACDCGEVGCWPLEASVTADADDVTWSDFRQPHRPERRYDGFGPFTFSRGEYAAAVAEALRVLGDGGSSSGLSRG</sequence>
<comment type="caution">
    <text evidence="1">The sequence shown here is derived from an EMBL/GenBank/DDBJ whole genome shotgun (WGS) entry which is preliminary data.</text>
</comment>
<proteinExistence type="predicted"/>
<accession>A0A021VTM4</accession>
<dbReference type="AlphaFoldDB" id="A0A021VTM4"/>